<dbReference type="EMBL" id="MN738804">
    <property type="protein sequence ID" value="QHT37677.1"/>
    <property type="molecule type" value="Genomic_DNA"/>
</dbReference>
<protein>
    <submittedName>
        <fullName evidence="2">Uncharacterized protein</fullName>
    </submittedName>
</protein>
<feature type="transmembrane region" description="Helical" evidence="1">
    <location>
        <begin position="66"/>
        <end position="87"/>
    </location>
</feature>
<organism evidence="2">
    <name type="scientific">viral metagenome</name>
    <dbReference type="NCBI Taxonomy" id="1070528"/>
    <lineage>
        <taxon>unclassified sequences</taxon>
        <taxon>metagenomes</taxon>
        <taxon>organismal metagenomes</taxon>
    </lineage>
</organism>
<name>A0A6C0F782_9ZZZZ</name>
<keyword evidence="1" id="KW-1133">Transmembrane helix</keyword>
<keyword evidence="1" id="KW-0472">Membrane</keyword>
<dbReference type="AlphaFoldDB" id="A0A6C0F782"/>
<feature type="transmembrane region" description="Helical" evidence="1">
    <location>
        <begin position="93"/>
        <end position="110"/>
    </location>
</feature>
<proteinExistence type="predicted"/>
<evidence type="ECO:0000256" key="1">
    <source>
        <dbReference type="SAM" id="Phobius"/>
    </source>
</evidence>
<sequence>MNLKKNKFILFVFGCLVVRLLFVLIAKNINKKSLPILGYIGLLPAVGFLIVYFANIRKRGALNQKIWWGYLRLLHSLLYFSFVYLAINKSKLAYIPLLLDVIIGLLAFICNNL</sequence>
<accession>A0A6C0F782</accession>
<reference evidence="2" key="1">
    <citation type="journal article" date="2020" name="Nature">
        <title>Giant virus diversity and host interactions through global metagenomics.</title>
        <authorList>
            <person name="Schulz F."/>
            <person name="Roux S."/>
            <person name="Paez-Espino D."/>
            <person name="Jungbluth S."/>
            <person name="Walsh D.A."/>
            <person name="Denef V.J."/>
            <person name="McMahon K.D."/>
            <person name="Konstantinidis K.T."/>
            <person name="Eloe-Fadrosh E.A."/>
            <person name="Kyrpides N.C."/>
            <person name="Woyke T."/>
        </authorList>
    </citation>
    <scope>NUCLEOTIDE SEQUENCE</scope>
    <source>
        <strain evidence="2">GVMAG-S-ERX555997-44</strain>
    </source>
</reference>
<feature type="transmembrane region" description="Helical" evidence="1">
    <location>
        <begin position="36"/>
        <end position="54"/>
    </location>
</feature>
<evidence type="ECO:0000313" key="2">
    <source>
        <dbReference type="EMBL" id="QHT37677.1"/>
    </source>
</evidence>
<keyword evidence="1" id="KW-0812">Transmembrane</keyword>